<dbReference type="OMA" id="GHFEEDH"/>
<gene>
    <name evidence="3" type="ORF">EKD02_04810</name>
    <name evidence="1" type="ORF">FP507_03155</name>
    <name evidence="2" type="ORF">GJ685_06105</name>
</gene>
<reference evidence="2 6" key="3">
    <citation type="submission" date="2019-11" db="EMBL/GenBank/DDBJ databases">
        <title>Green- and brown-colored morphotypes of Chlorobia in the stratified aquatic ecosystems of Kandalaksha Gulf (White Sea): A model for study of the accessory genome evolution.</title>
        <authorList>
            <person name="Grouzdev D.S."/>
        </authorList>
    </citation>
    <scope>NUCLEOTIDE SEQUENCE [LARGE SCALE GENOMIC DNA]</scope>
    <source>
        <strain evidence="2 6">ZM</strain>
    </source>
</reference>
<evidence type="ECO:0000313" key="3">
    <source>
        <dbReference type="EMBL" id="RTY38408.1"/>
    </source>
</evidence>
<dbReference type="Proteomes" id="UP000327458">
    <property type="component" value="Unassembled WGS sequence"/>
</dbReference>
<dbReference type="Proteomes" id="UP000279908">
    <property type="component" value="Unassembled WGS sequence"/>
</dbReference>
<dbReference type="Pfam" id="PF14357">
    <property type="entry name" value="DUF4404"/>
    <property type="match status" value="1"/>
</dbReference>
<accession>A0A3S0MQL8</accession>
<dbReference type="EMBL" id="RXYK01000005">
    <property type="protein sequence ID" value="RTY38408.1"/>
    <property type="molecule type" value="Genomic_DNA"/>
</dbReference>
<sequence length="90" mass="10319">MEQEKLREQLQALHRELEKVECVDDTTARVLSTLRDDIRNISEKQTECPSAEDEPLMERMSDAVGHFEADHPKLSMTIKHLLDSLANMGL</sequence>
<dbReference type="InterPro" id="IPR025516">
    <property type="entry name" value="DUF4404"/>
</dbReference>
<name>A0A3S0MQL8_CHLPH</name>
<evidence type="ECO:0000313" key="5">
    <source>
        <dbReference type="Proteomes" id="UP000327458"/>
    </source>
</evidence>
<dbReference type="AlphaFoldDB" id="A0A3S0MQL8"/>
<dbReference type="EMBL" id="VMRG01000001">
    <property type="protein sequence ID" value="KAA6232207.1"/>
    <property type="molecule type" value="Genomic_DNA"/>
</dbReference>
<evidence type="ECO:0000313" key="2">
    <source>
        <dbReference type="EMBL" id="MWV54637.1"/>
    </source>
</evidence>
<proteinExistence type="predicted"/>
<reference evidence="3 4" key="1">
    <citation type="submission" date="2018-12" db="EMBL/GenBank/DDBJ databases">
        <authorList>
            <person name="Lunina O.N."/>
            <person name="Grouzdev D.S."/>
            <person name="Gorlenko V.M."/>
            <person name="Savvichev A.S."/>
        </authorList>
    </citation>
    <scope>NUCLEOTIDE SEQUENCE [LARGE SCALE GENOMIC DNA]</scope>
    <source>
        <strain evidence="3 4">BrKhr-17</strain>
    </source>
</reference>
<evidence type="ECO:0000313" key="6">
    <source>
        <dbReference type="Proteomes" id="UP000489351"/>
    </source>
</evidence>
<reference evidence="1 5" key="2">
    <citation type="submission" date="2019-07" db="EMBL/GenBank/DDBJ databases">
        <title>Draft genome Sequence of Chlorobium phaeovibrioides sp. strain PhvTcv-s14, from the Phylum Chlorobi.</title>
        <authorList>
            <person name="Babenko V."/>
            <person name="Boldyreva D."/>
            <person name="Kanygina A."/>
            <person name="Selezneva O."/>
            <person name="Akopiyan T."/>
            <person name="Lunina O."/>
        </authorList>
    </citation>
    <scope>NUCLEOTIDE SEQUENCE [LARGE SCALE GENOMIC DNA]</scope>
    <source>
        <strain evidence="1 5">GrTcv12</strain>
    </source>
</reference>
<dbReference type="EMBL" id="WUBZ01000017">
    <property type="protein sequence ID" value="MWV54637.1"/>
    <property type="molecule type" value="Genomic_DNA"/>
</dbReference>
<keyword evidence="6" id="KW-1185">Reference proteome</keyword>
<evidence type="ECO:0000313" key="4">
    <source>
        <dbReference type="Proteomes" id="UP000279908"/>
    </source>
</evidence>
<dbReference type="Proteomes" id="UP000489351">
    <property type="component" value="Unassembled WGS sequence"/>
</dbReference>
<evidence type="ECO:0000313" key="1">
    <source>
        <dbReference type="EMBL" id="KAA6232207.1"/>
    </source>
</evidence>
<dbReference type="RefSeq" id="WP_011889810.1">
    <property type="nucleotide sequence ID" value="NZ_CP041698.1"/>
</dbReference>
<organism evidence="3 4">
    <name type="scientific">Chlorobium phaeovibrioides</name>
    <dbReference type="NCBI Taxonomy" id="1094"/>
    <lineage>
        <taxon>Bacteria</taxon>
        <taxon>Pseudomonadati</taxon>
        <taxon>Chlorobiota</taxon>
        <taxon>Chlorobiia</taxon>
        <taxon>Chlorobiales</taxon>
        <taxon>Chlorobiaceae</taxon>
        <taxon>Chlorobium/Pelodictyon group</taxon>
        <taxon>Chlorobium</taxon>
    </lineage>
</organism>
<protein>
    <submittedName>
        <fullName evidence="3">DUF4404 family protein</fullName>
    </submittedName>
</protein>
<comment type="caution">
    <text evidence="3">The sequence shown here is derived from an EMBL/GenBank/DDBJ whole genome shotgun (WGS) entry which is preliminary data.</text>
</comment>